<reference evidence="9 10" key="1">
    <citation type="submission" date="2024-07" db="EMBL/GenBank/DDBJ databases">
        <authorList>
            <person name="Thanompreechachai J."/>
            <person name="Duangmal K."/>
        </authorList>
    </citation>
    <scope>NUCLEOTIDE SEQUENCE [LARGE SCALE GENOMIC DNA]</scope>
    <source>
        <strain evidence="9 10">KCTC 19886</strain>
    </source>
</reference>
<keyword evidence="3" id="KW-0813">Transport</keyword>
<accession>A0ABV3P5Z0</accession>
<organism evidence="9 10">
    <name type="scientific">Kineococcus endophyticus</name>
    <dbReference type="NCBI Taxonomy" id="1181883"/>
    <lineage>
        <taxon>Bacteria</taxon>
        <taxon>Bacillati</taxon>
        <taxon>Actinomycetota</taxon>
        <taxon>Actinomycetes</taxon>
        <taxon>Kineosporiales</taxon>
        <taxon>Kineosporiaceae</taxon>
        <taxon>Kineococcus</taxon>
    </lineage>
</organism>
<feature type="transmembrane region" description="Helical" evidence="8">
    <location>
        <begin position="89"/>
        <end position="107"/>
    </location>
</feature>
<keyword evidence="6 8" id="KW-1133">Transmembrane helix</keyword>
<dbReference type="RefSeq" id="WP_367637941.1">
    <property type="nucleotide sequence ID" value="NZ_JBFNQN010000006.1"/>
</dbReference>
<dbReference type="EMBL" id="JBFNQN010000006">
    <property type="protein sequence ID" value="MEW9265035.1"/>
    <property type="molecule type" value="Genomic_DNA"/>
</dbReference>
<dbReference type="PANTHER" id="PTHR42893">
    <property type="entry name" value="PROTEIN DETOXIFICATION 44, CHLOROPLASTIC-RELATED"/>
    <property type="match status" value="1"/>
</dbReference>
<dbReference type="PIRSF" id="PIRSF006603">
    <property type="entry name" value="DinF"/>
    <property type="match status" value="1"/>
</dbReference>
<evidence type="ECO:0000256" key="6">
    <source>
        <dbReference type="ARBA" id="ARBA00022989"/>
    </source>
</evidence>
<sequence length="441" mass="44831">MTERDAEILRLAVPALGALVAEPLFLLADSAIVARLGTLPLAGLGIAGAVLATAVSVFVFLAYGTTAAVARRLGAGDLRGALAQGVDGLWLALGLGVVVAVALRLGSGPVVDLLGVSEQARPYALTYLHWSLPGLPGMLVVLAATGVLRGLQDTRTPLVVAAAGAVLNAGLNLLLVHGVGWGIAGSAVGTATTQLLMAVALAVVVARGVLRTGARVRPHPLGVLRNARDGVPLLVRTVTLRVAALLTTFVAAAQGDAGIAAHQVAITVWTTTALALDALAIAAQALVGRSLGAGDVAGVRSTIRRMVQWGVAVGVGLGLLVGLTSPVLAGFFAPEGEVREFLVAALVVLAVCLPAAGWVFVLDGVLIGAGDGRYLAGAGVVTLLCYAPAALAVLWLAPSGRWGLVWLWIAFAGLYTLARLVTLVRRERRDAWMVTGAVGRS</sequence>
<evidence type="ECO:0000313" key="9">
    <source>
        <dbReference type="EMBL" id="MEW9265035.1"/>
    </source>
</evidence>
<feature type="transmembrane region" description="Helical" evidence="8">
    <location>
        <begin position="403"/>
        <end position="424"/>
    </location>
</feature>
<keyword evidence="7 8" id="KW-0472">Membrane</keyword>
<keyword evidence="5 8" id="KW-0812">Transmembrane</keyword>
<dbReference type="Proteomes" id="UP001555826">
    <property type="component" value="Unassembled WGS sequence"/>
</dbReference>
<feature type="transmembrane region" description="Helical" evidence="8">
    <location>
        <begin position="264"/>
        <end position="288"/>
    </location>
</feature>
<feature type="transmembrane region" description="Helical" evidence="8">
    <location>
        <begin position="374"/>
        <end position="397"/>
    </location>
</feature>
<dbReference type="NCBIfam" id="TIGR00797">
    <property type="entry name" value="matE"/>
    <property type="match status" value="1"/>
</dbReference>
<evidence type="ECO:0000256" key="1">
    <source>
        <dbReference type="ARBA" id="ARBA00004651"/>
    </source>
</evidence>
<dbReference type="PANTHER" id="PTHR42893:SF46">
    <property type="entry name" value="PROTEIN DETOXIFICATION 44, CHLOROPLASTIC"/>
    <property type="match status" value="1"/>
</dbReference>
<proteinExistence type="inferred from homology"/>
<gene>
    <name evidence="9" type="ORF">AB1207_09770</name>
</gene>
<keyword evidence="4" id="KW-1003">Cell membrane</keyword>
<dbReference type="InterPro" id="IPR002528">
    <property type="entry name" value="MATE_fam"/>
</dbReference>
<evidence type="ECO:0000256" key="4">
    <source>
        <dbReference type="ARBA" id="ARBA00022475"/>
    </source>
</evidence>
<feature type="transmembrane region" description="Helical" evidence="8">
    <location>
        <begin position="158"/>
        <end position="179"/>
    </location>
</feature>
<feature type="transmembrane region" description="Helical" evidence="8">
    <location>
        <begin position="12"/>
        <end position="34"/>
    </location>
</feature>
<feature type="transmembrane region" description="Helical" evidence="8">
    <location>
        <begin position="46"/>
        <end position="69"/>
    </location>
</feature>
<feature type="transmembrane region" description="Helical" evidence="8">
    <location>
        <begin position="341"/>
        <end position="362"/>
    </location>
</feature>
<evidence type="ECO:0000256" key="2">
    <source>
        <dbReference type="ARBA" id="ARBA00010199"/>
    </source>
</evidence>
<comment type="similarity">
    <text evidence="2">Belongs to the multi antimicrobial extrusion (MATE) (TC 2.A.66.1) family.</text>
</comment>
<evidence type="ECO:0000256" key="7">
    <source>
        <dbReference type="ARBA" id="ARBA00023136"/>
    </source>
</evidence>
<feature type="transmembrane region" description="Helical" evidence="8">
    <location>
        <begin position="309"/>
        <end position="329"/>
    </location>
</feature>
<dbReference type="InterPro" id="IPR044644">
    <property type="entry name" value="DinF-like"/>
</dbReference>
<evidence type="ECO:0000313" key="10">
    <source>
        <dbReference type="Proteomes" id="UP001555826"/>
    </source>
</evidence>
<feature type="transmembrane region" description="Helical" evidence="8">
    <location>
        <begin position="231"/>
        <end position="252"/>
    </location>
</feature>
<evidence type="ECO:0000256" key="5">
    <source>
        <dbReference type="ARBA" id="ARBA00022692"/>
    </source>
</evidence>
<feature type="transmembrane region" description="Helical" evidence="8">
    <location>
        <begin position="127"/>
        <end position="151"/>
    </location>
</feature>
<keyword evidence="10" id="KW-1185">Reference proteome</keyword>
<feature type="transmembrane region" description="Helical" evidence="8">
    <location>
        <begin position="191"/>
        <end position="210"/>
    </location>
</feature>
<name>A0ABV3P5Z0_9ACTN</name>
<comment type="caution">
    <text evidence="9">The sequence shown here is derived from an EMBL/GenBank/DDBJ whole genome shotgun (WGS) entry which is preliminary data.</text>
</comment>
<evidence type="ECO:0000256" key="3">
    <source>
        <dbReference type="ARBA" id="ARBA00022448"/>
    </source>
</evidence>
<evidence type="ECO:0000256" key="8">
    <source>
        <dbReference type="SAM" id="Phobius"/>
    </source>
</evidence>
<comment type="subcellular location">
    <subcellularLocation>
        <location evidence="1">Cell membrane</location>
        <topology evidence="1">Multi-pass membrane protein</topology>
    </subcellularLocation>
</comment>
<protein>
    <submittedName>
        <fullName evidence="9">MATE family efflux transporter</fullName>
    </submittedName>
</protein>
<dbReference type="InterPro" id="IPR048279">
    <property type="entry name" value="MdtK-like"/>
</dbReference>
<dbReference type="Pfam" id="PF01554">
    <property type="entry name" value="MatE"/>
    <property type="match status" value="2"/>
</dbReference>